<dbReference type="CDD" id="cd13329">
    <property type="entry name" value="PH_RhoGEF"/>
    <property type="match status" value="1"/>
</dbReference>
<dbReference type="Pfam" id="PF17838">
    <property type="entry name" value="PH_16"/>
    <property type="match status" value="1"/>
</dbReference>
<dbReference type="SMART" id="SM00228">
    <property type="entry name" value="PDZ"/>
    <property type="match status" value="1"/>
</dbReference>
<dbReference type="InterPro" id="IPR041020">
    <property type="entry name" value="PH_16"/>
</dbReference>
<comment type="subcellular location">
    <subcellularLocation>
        <location evidence="2">Cytoplasm</location>
    </subcellularLocation>
    <subcellularLocation>
        <location evidence="1">Membrane</location>
    </subcellularLocation>
</comment>
<feature type="compositionally biased region" description="Acidic residues" evidence="10">
    <location>
        <begin position="1402"/>
        <end position="1426"/>
    </location>
</feature>
<dbReference type="Gene3D" id="2.30.29.30">
    <property type="entry name" value="Pleckstrin-homology domain (PH domain)/Phosphotyrosine-binding domain (PTB)"/>
    <property type="match status" value="1"/>
</dbReference>
<dbReference type="SUPFAM" id="SSF57889">
    <property type="entry name" value="Cysteine-rich domain"/>
    <property type="match status" value="1"/>
</dbReference>
<feature type="region of interest" description="Disordered" evidence="10">
    <location>
        <begin position="1310"/>
        <end position="1471"/>
    </location>
</feature>
<dbReference type="Pfam" id="PF00595">
    <property type="entry name" value="PDZ"/>
    <property type="match status" value="1"/>
</dbReference>
<feature type="compositionally biased region" description="Polar residues" evidence="10">
    <location>
        <begin position="194"/>
        <end position="211"/>
    </location>
</feature>
<feature type="compositionally biased region" description="Basic and acidic residues" evidence="10">
    <location>
        <begin position="1719"/>
        <end position="1730"/>
    </location>
</feature>
<feature type="region of interest" description="Disordered" evidence="10">
    <location>
        <begin position="1616"/>
        <end position="1643"/>
    </location>
</feature>
<name>A0A6P8ILJ9_ACTTE</name>
<feature type="compositionally biased region" description="Basic and acidic residues" evidence="10">
    <location>
        <begin position="793"/>
        <end position="808"/>
    </location>
</feature>
<dbReference type="Pfam" id="PF00130">
    <property type="entry name" value="C1_1"/>
    <property type="match status" value="1"/>
</dbReference>
<feature type="region of interest" description="Disordered" evidence="10">
    <location>
        <begin position="97"/>
        <end position="134"/>
    </location>
</feature>
<feature type="compositionally biased region" description="Pro residues" evidence="10">
    <location>
        <begin position="1459"/>
        <end position="1471"/>
    </location>
</feature>
<dbReference type="PANTHER" id="PTHR45872:SF2">
    <property type="entry name" value="RHO GUANINE NUCLEOTIDE EXCHANGE FACTOR 2, ISOFORM D"/>
    <property type="match status" value="1"/>
</dbReference>
<accession>A0A6P8ILJ9</accession>
<dbReference type="FunCoup" id="A0A6P8ILJ9">
    <property type="interactions" value="2284"/>
</dbReference>
<feature type="region of interest" description="Disordered" evidence="10">
    <location>
        <begin position="1486"/>
        <end position="1540"/>
    </location>
</feature>
<evidence type="ECO:0000313" key="15">
    <source>
        <dbReference type="Proteomes" id="UP000515163"/>
    </source>
</evidence>
<feature type="compositionally biased region" description="Polar residues" evidence="10">
    <location>
        <begin position="1766"/>
        <end position="1792"/>
    </location>
</feature>
<dbReference type="InterPro" id="IPR044926">
    <property type="entry name" value="RGS_subdomain_2"/>
</dbReference>
<dbReference type="InterPro" id="IPR011993">
    <property type="entry name" value="PH-like_dom_sf"/>
</dbReference>
<dbReference type="InterPro" id="IPR046349">
    <property type="entry name" value="C1-like_sf"/>
</dbReference>
<feature type="compositionally biased region" description="Polar residues" evidence="10">
    <location>
        <begin position="98"/>
        <end position="112"/>
    </location>
</feature>
<feature type="compositionally biased region" description="Gly residues" evidence="10">
    <location>
        <begin position="1313"/>
        <end position="1322"/>
    </location>
</feature>
<dbReference type="Gene3D" id="1.20.900.10">
    <property type="entry name" value="Dbl homology (DH) domain"/>
    <property type="match status" value="1"/>
</dbReference>
<dbReference type="SMART" id="SM00325">
    <property type="entry name" value="RhoGEF"/>
    <property type="match status" value="1"/>
</dbReference>
<evidence type="ECO:0000256" key="8">
    <source>
        <dbReference type="ARBA" id="ARBA00023136"/>
    </source>
</evidence>
<dbReference type="FunFam" id="2.30.42.10:FF:000033">
    <property type="entry name" value="Rho guanine nucleotide exchange factor (GEF) 11"/>
    <property type="match status" value="1"/>
</dbReference>
<dbReference type="SUPFAM" id="SSF48097">
    <property type="entry name" value="Regulator of G-protein signaling, RGS"/>
    <property type="match status" value="1"/>
</dbReference>
<keyword evidence="6" id="KW-0479">Metal-binding</keyword>
<dbReference type="OrthoDB" id="2272012at2759"/>
<proteinExistence type="predicted"/>
<feature type="compositionally biased region" description="Polar residues" evidence="10">
    <location>
        <begin position="1677"/>
        <end position="1690"/>
    </location>
</feature>
<dbReference type="RefSeq" id="XP_031567652.1">
    <property type="nucleotide sequence ID" value="XM_031711792.1"/>
</dbReference>
<dbReference type="InterPro" id="IPR035899">
    <property type="entry name" value="DBL_dom_sf"/>
</dbReference>
<gene>
    <name evidence="16" type="primary">LOC116302491</name>
</gene>
<dbReference type="SUPFAM" id="SSF48065">
    <property type="entry name" value="DBL homology domain (DH-domain)"/>
    <property type="match status" value="1"/>
</dbReference>
<evidence type="ECO:0000256" key="4">
    <source>
        <dbReference type="ARBA" id="ARBA00022490"/>
    </source>
</evidence>
<dbReference type="InterPro" id="IPR036305">
    <property type="entry name" value="RGS_sf"/>
</dbReference>
<protein>
    <submittedName>
        <fullName evidence="16">Uncharacterized protein LOC116302491</fullName>
    </submittedName>
</protein>
<feature type="region of interest" description="Disordered" evidence="10">
    <location>
        <begin position="224"/>
        <end position="419"/>
    </location>
</feature>
<dbReference type="Pfam" id="PF00621">
    <property type="entry name" value="RhoGEF"/>
    <property type="match status" value="1"/>
</dbReference>
<keyword evidence="8" id="KW-0472">Membrane</keyword>
<dbReference type="SUPFAM" id="SSF50729">
    <property type="entry name" value="PH domain-like"/>
    <property type="match status" value="1"/>
</dbReference>
<dbReference type="GO" id="GO:0046872">
    <property type="term" value="F:metal ion binding"/>
    <property type="evidence" value="ECO:0007669"/>
    <property type="project" value="UniProtKB-KW"/>
</dbReference>
<sequence>MDSSQSDLQLQGQHLIQRCVIVQRDERGYGLTVTGDNPVYVQSVKDDGAAKRAGVQVGDRIIKVNGTVVTYSNHVEVVKLIKSGSYVALTLLGRPPATSLSTETNSSASNQIIPRDQVPPSSPPSTRDHCRDDKTQSVERVLIQEQAFYEQTREEYMKNPSEKLQKQLAESTTRIKAFGAELAALTGKDYSMPSAGSQSAPPGQTQNPIFRSASMSDSEWIGRMKSDIPNENSDADKFVPPFPPERKYKTDQIKSKLIDNKSASKSTKSRTLPGRLRKKPATLCTEPPPSHHVRQHSSPEASFRAEGEENSGTSRKKSRGKKYSVEELSSAGAAGLHPPSSPSFLKRALLNRRSPALPPSWNSELSDKRTRNGSSPTPSTGDVEPVEKKERSDTVLSNEDEPVFTSSSDPTVPKSEGSRQMQIFCPDEEEFLSDEEIGEDHGPFNELELLKNKPAHLAVFLHYLISNSDPSSLFFWLVTDSHREGNFKEMRKWSYEIYSTFLADKAPLKVDVDKGIVQAIEATLGKECSEECLRNLFIPARSACTTEINEQLADFRSKRALGLGSLFGDNQLEDENMDRSKEMRVVEQTLMHHLENSWVEMDSTDPKTGAADYDRHSAMASALTTFMKQVGVTVKTGSVYGNILEKCSSFTQKEGKSLFKIKQSKRAKNHHLVSTHYTNVTYCNKCFGLLWGIGDQGYQCTVCEYNVHKACYEAIEETCPGPKKRKKANGGTSMKRTVIAKRQPTNAEEFATNRHVTNVHLVPSYNQPSGKGKDFDSDLQESGMIDSSADESSVARKGDRLYPTRPEEGGESFSEGEDRSVSSPEESLPTVPVSTVKKSNNELFSSRKFVMRSESVKTPKEIASKKTLGSVPRSGRKSVAIGDFRGNDIQESGVLNYGRGNDSPTLALDAVSEDAKRVRSRSATFPYTEEEVDSDFEADTQPPWQQTVDKKILKKLKQKEIKRQEVIHELIHTEKTHVRNLKVLDKVFYRPMKKKNIWQYDMIRLLFPNLGDLIQVHVLLLQAMKKRELENEVISNIGDIMLDRFDNEAGERAKEACATFCNNQKYALDQLKQRKAKDQKLAQFITACEMNPLCRRLKLNEIISTSYQRLTKYPLLLEAINKNTPSSLPDSKDIERAITCTKDLLAYVNQSVKECENHQRLLEFQKKIDKRQIESNPARNMDEVKGDDDTILLMDGDDDNGFDVGGDLHVLLLEDMVILLQKQDDRLILKCHSTNISNAYQEKTTHSPILKLNNLLTRNVATDKRAFFLVGTSAAGPLIYELVAATITERKNWYKHLTETAEAIKVKERGRRGGVSVGGGPRSNGTETQPLRRRGGLLPPGININPPPFAIQENGKSNEEEEDEKETNESSPVEETPSKEIKPVSSIAEAEEGPEPVHEPDVEPDVEPETETETETETGEDLESESEALPPPPPPLEQIPDIHEQEDITRPETQIRNDIPPPPPISVNVPLPPSLYDKTFVADLTNEESVDEKSPTQTSVISAFSESGSSSSSSNETMKSTKSYGQCSDHDDTGSSASNRSSLVLLAEQLRGKDEELKRTLQDKERIIAELRGAVMTSGYSSNEGHINSDPMEARDLILAAILQANRLTVAVSDILSPGPGEEDVSRSFTNSSLDRSDNEGTISPQQQLVLSTSILNEQLTALLGIITDRDMARESLQSELQGANSQIQRLKQGRSSSRRTRDSGSSSYISRDDDDDDVYHGFRSADLRRPSSPTSSAADIDSDYAPLSEASASDWLSEDNMDVGRSSSFSYRDRNSLTTSGYRSSTASSQTSRHRYPASKTLYWSDDPDTESQF</sequence>
<dbReference type="KEGG" id="aten:116302491"/>
<dbReference type="GeneID" id="116302491"/>
<dbReference type="PROSITE" id="PS50132">
    <property type="entry name" value="RGS"/>
    <property type="match status" value="1"/>
</dbReference>
<reference evidence="16" key="1">
    <citation type="submission" date="2025-08" db="UniProtKB">
        <authorList>
            <consortium name="RefSeq"/>
        </authorList>
    </citation>
    <scope>IDENTIFICATION</scope>
    <source>
        <tissue evidence="16">Tentacle</tissue>
    </source>
</reference>
<dbReference type="SMART" id="SM00109">
    <property type="entry name" value="C1"/>
    <property type="match status" value="1"/>
</dbReference>
<dbReference type="GO" id="GO:0005085">
    <property type="term" value="F:guanyl-nucleotide exchange factor activity"/>
    <property type="evidence" value="ECO:0007669"/>
    <property type="project" value="InterPro"/>
</dbReference>
<evidence type="ECO:0000256" key="7">
    <source>
        <dbReference type="ARBA" id="ARBA00022833"/>
    </source>
</evidence>
<feature type="domain" description="RGS" evidence="14">
    <location>
        <begin position="446"/>
        <end position="540"/>
    </location>
</feature>
<feature type="domain" description="PDZ" evidence="13">
    <location>
        <begin position="19"/>
        <end position="96"/>
    </location>
</feature>
<dbReference type="CDD" id="cd20832">
    <property type="entry name" value="C1_ARHGEF-like"/>
    <property type="match status" value="1"/>
</dbReference>
<dbReference type="PANTHER" id="PTHR45872">
    <property type="entry name" value="RHO GUANINE NUCLEOTIDE EXCHANGE FACTOR 2, ISOFORM D"/>
    <property type="match status" value="1"/>
</dbReference>
<feature type="coiled-coil region" evidence="9">
    <location>
        <begin position="1547"/>
        <end position="1574"/>
    </location>
</feature>
<dbReference type="InterPro" id="IPR002219">
    <property type="entry name" value="PKC_DAG/PE"/>
</dbReference>
<keyword evidence="7" id="KW-0862">Zinc</keyword>
<dbReference type="SUPFAM" id="SSF50156">
    <property type="entry name" value="PDZ domain-like"/>
    <property type="match status" value="1"/>
</dbReference>
<evidence type="ECO:0000256" key="3">
    <source>
        <dbReference type="ARBA" id="ARBA00022468"/>
    </source>
</evidence>
<feature type="compositionally biased region" description="Polar residues" evidence="10">
    <location>
        <begin position="1627"/>
        <end position="1643"/>
    </location>
</feature>
<organism evidence="15 16">
    <name type="scientific">Actinia tenebrosa</name>
    <name type="common">Australian red waratah sea anemone</name>
    <dbReference type="NCBI Taxonomy" id="6105"/>
    <lineage>
        <taxon>Eukaryota</taxon>
        <taxon>Metazoa</taxon>
        <taxon>Cnidaria</taxon>
        <taxon>Anthozoa</taxon>
        <taxon>Hexacorallia</taxon>
        <taxon>Actiniaria</taxon>
        <taxon>Actiniidae</taxon>
        <taxon>Actinia</taxon>
    </lineage>
</organism>
<dbReference type="Proteomes" id="UP000515163">
    <property type="component" value="Unplaced"/>
</dbReference>
<dbReference type="InParanoid" id="A0A6P8ILJ9"/>
<keyword evidence="4" id="KW-0963">Cytoplasm</keyword>
<feature type="region of interest" description="Disordered" evidence="10">
    <location>
        <begin position="1677"/>
        <end position="1744"/>
    </location>
</feature>
<keyword evidence="5" id="KW-0597">Phosphoprotein</keyword>
<keyword evidence="15" id="KW-1185">Reference proteome</keyword>
<keyword evidence="3" id="KW-0343">GTPase activation</keyword>
<dbReference type="GO" id="GO:0016020">
    <property type="term" value="C:membrane"/>
    <property type="evidence" value="ECO:0007669"/>
    <property type="project" value="UniProtKB-SubCell"/>
</dbReference>
<evidence type="ECO:0000259" key="14">
    <source>
        <dbReference type="PROSITE" id="PS50132"/>
    </source>
</evidence>
<dbReference type="GO" id="GO:0001664">
    <property type="term" value="F:G protein-coupled receptor binding"/>
    <property type="evidence" value="ECO:0007669"/>
    <property type="project" value="TreeGrafter"/>
</dbReference>
<feature type="region of interest" description="Disordered" evidence="10">
    <location>
        <begin position="1765"/>
        <end position="1815"/>
    </location>
</feature>
<dbReference type="InterPro" id="IPR015212">
    <property type="entry name" value="RGS-like_dom"/>
</dbReference>
<evidence type="ECO:0000256" key="6">
    <source>
        <dbReference type="ARBA" id="ARBA00022723"/>
    </source>
</evidence>
<dbReference type="InterPro" id="IPR016137">
    <property type="entry name" value="RGS"/>
</dbReference>
<keyword evidence="9" id="KW-0175">Coiled coil</keyword>
<feature type="domain" description="Phorbol-ester/DAG-type" evidence="12">
    <location>
        <begin position="669"/>
        <end position="719"/>
    </location>
</feature>
<dbReference type="Gene3D" id="1.10.167.10">
    <property type="entry name" value="Regulator of G-protein Signalling 4, domain 2"/>
    <property type="match status" value="1"/>
</dbReference>
<feature type="compositionally biased region" description="Polar residues" evidence="10">
    <location>
        <begin position="261"/>
        <end position="270"/>
    </location>
</feature>
<evidence type="ECO:0000256" key="10">
    <source>
        <dbReference type="SAM" id="MobiDB-lite"/>
    </source>
</evidence>
<evidence type="ECO:0000259" key="13">
    <source>
        <dbReference type="PROSITE" id="PS50106"/>
    </source>
</evidence>
<evidence type="ECO:0000256" key="9">
    <source>
        <dbReference type="SAM" id="Coils"/>
    </source>
</evidence>
<dbReference type="InterPro" id="IPR001478">
    <property type="entry name" value="PDZ"/>
</dbReference>
<dbReference type="PROSITE" id="PS00479">
    <property type="entry name" value="ZF_DAG_PE_1"/>
    <property type="match status" value="1"/>
</dbReference>
<dbReference type="PROSITE" id="PS50081">
    <property type="entry name" value="ZF_DAG_PE_2"/>
    <property type="match status" value="1"/>
</dbReference>
<feature type="compositionally biased region" description="Low complexity" evidence="10">
    <location>
        <begin position="1499"/>
        <end position="1523"/>
    </location>
</feature>
<dbReference type="CDD" id="cd00160">
    <property type="entry name" value="RhoGEF"/>
    <property type="match status" value="1"/>
</dbReference>
<dbReference type="Gene3D" id="3.30.60.20">
    <property type="match status" value="1"/>
</dbReference>
<dbReference type="GO" id="GO:0005737">
    <property type="term" value="C:cytoplasm"/>
    <property type="evidence" value="ECO:0007669"/>
    <property type="project" value="UniProtKB-SubCell"/>
</dbReference>
<dbReference type="SMART" id="SM00315">
    <property type="entry name" value="RGS"/>
    <property type="match status" value="1"/>
</dbReference>
<evidence type="ECO:0000256" key="5">
    <source>
        <dbReference type="ARBA" id="ARBA00022553"/>
    </source>
</evidence>
<evidence type="ECO:0000259" key="11">
    <source>
        <dbReference type="PROSITE" id="PS50010"/>
    </source>
</evidence>
<dbReference type="Pfam" id="PF09128">
    <property type="entry name" value="RGS-like"/>
    <property type="match status" value="1"/>
</dbReference>
<dbReference type="InterPro" id="IPR000219">
    <property type="entry name" value="DH_dom"/>
</dbReference>
<feature type="domain" description="DH" evidence="11">
    <location>
        <begin position="962"/>
        <end position="1151"/>
    </location>
</feature>
<dbReference type="PROSITE" id="PS50106">
    <property type="entry name" value="PDZ"/>
    <property type="match status" value="1"/>
</dbReference>
<dbReference type="GO" id="GO:0005096">
    <property type="term" value="F:GTPase activator activity"/>
    <property type="evidence" value="ECO:0007669"/>
    <property type="project" value="UniProtKB-KW"/>
</dbReference>
<feature type="region of interest" description="Disordered" evidence="10">
    <location>
        <begin position="189"/>
        <end position="211"/>
    </location>
</feature>
<evidence type="ECO:0000256" key="1">
    <source>
        <dbReference type="ARBA" id="ARBA00004370"/>
    </source>
</evidence>
<evidence type="ECO:0000259" key="12">
    <source>
        <dbReference type="PROSITE" id="PS50081"/>
    </source>
</evidence>
<dbReference type="CDD" id="cd23069">
    <property type="entry name" value="PDZ_ARHGEF11-12-like"/>
    <property type="match status" value="1"/>
</dbReference>
<dbReference type="InterPro" id="IPR036034">
    <property type="entry name" value="PDZ_sf"/>
</dbReference>
<dbReference type="GO" id="GO:0007186">
    <property type="term" value="P:G protein-coupled receptor signaling pathway"/>
    <property type="evidence" value="ECO:0007669"/>
    <property type="project" value="TreeGrafter"/>
</dbReference>
<dbReference type="Gene3D" id="2.30.42.10">
    <property type="match status" value="1"/>
</dbReference>
<dbReference type="PROSITE" id="PS50010">
    <property type="entry name" value="DH_2"/>
    <property type="match status" value="1"/>
</dbReference>
<feature type="compositionally biased region" description="Basic and acidic residues" evidence="10">
    <location>
        <begin position="1440"/>
        <end position="1455"/>
    </location>
</feature>
<evidence type="ECO:0000313" key="16">
    <source>
        <dbReference type="RefSeq" id="XP_031567652.1"/>
    </source>
</evidence>
<feature type="compositionally biased region" description="Basic and acidic residues" evidence="10">
    <location>
        <begin position="244"/>
        <end position="259"/>
    </location>
</feature>
<evidence type="ECO:0000256" key="2">
    <source>
        <dbReference type="ARBA" id="ARBA00004496"/>
    </source>
</evidence>
<feature type="region of interest" description="Disordered" evidence="10">
    <location>
        <begin position="762"/>
        <end position="834"/>
    </location>
</feature>